<comment type="caution">
    <text evidence="2">The sequence shown here is derived from an EMBL/GenBank/DDBJ whole genome shotgun (WGS) entry which is preliminary data.</text>
</comment>
<evidence type="ECO:0000313" key="2">
    <source>
        <dbReference type="EMBL" id="TYP92416.1"/>
    </source>
</evidence>
<dbReference type="RefSeq" id="WP_148909248.1">
    <property type="nucleotide sequence ID" value="NZ_VNHX01000016.1"/>
</dbReference>
<reference evidence="2 3" key="1">
    <citation type="submission" date="2019-07" db="EMBL/GenBank/DDBJ databases">
        <title>Genomic Encyclopedia of Archaeal and Bacterial Type Strains, Phase II (KMG-II): from individual species to whole genera.</title>
        <authorList>
            <person name="Goeker M."/>
        </authorList>
    </citation>
    <scope>NUCLEOTIDE SEQUENCE [LARGE SCALE GENOMIC DNA]</scope>
    <source>
        <strain evidence="2 3">DSM 18850</strain>
    </source>
</reference>
<dbReference type="Proteomes" id="UP000325105">
    <property type="component" value="Unassembled WGS sequence"/>
</dbReference>
<feature type="region of interest" description="Disordered" evidence="1">
    <location>
        <begin position="1"/>
        <end position="21"/>
    </location>
</feature>
<protein>
    <submittedName>
        <fullName evidence="2">Uncharacterized protein</fullName>
    </submittedName>
</protein>
<organism evidence="2 3">
    <name type="scientific">Sphingobacterium allocomposti</name>
    <dbReference type="NCBI Taxonomy" id="415956"/>
    <lineage>
        <taxon>Bacteria</taxon>
        <taxon>Pseudomonadati</taxon>
        <taxon>Bacteroidota</taxon>
        <taxon>Sphingobacteriia</taxon>
        <taxon>Sphingobacteriales</taxon>
        <taxon>Sphingobacteriaceae</taxon>
        <taxon>Sphingobacterium</taxon>
    </lineage>
</organism>
<proteinExistence type="predicted"/>
<evidence type="ECO:0000256" key="1">
    <source>
        <dbReference type="SAM" id="MobiDB-lite"/>
    </source>
</evidence>
<gene>
    <name evidence="2" type="ORF">BC792_11618</name>
</gene>
<accession>A0A5S5DBA1</accession>
<sequence length="70" mass="7953">MDNTEENNETTGEILNDLRGRSEELKKRHEATVAEIGRLNVAIQEAFDHDQHVDHSHSDDSKNGQADEVR</sequence>
<dbReference type="EMBL" id="VNHX01000016">
    <property type="protein sequence ID" value="TYP92416.1"/>
    <property type="molecule type" value="Genomic_DNA"/>
</dbReference>
<feature type="region of interest" description="Disordered" evidence="1">
    <location>
        <begin position="47"/>
        <end position="70"/>
    </location>
</feature>
<name>A0A5S5DBA1_9SPHI</name>
<keyword evidence="3" id="KW-1185">Reference proteome</keyword>
<dbReference type="AlphaFoldDB" id="A0A5S5DBA1"/>
<evidence type="ECO:0000313" key="3">
    <source>
        <dbReference type="Proteomes" id="UP000325105"/>
    </source>
</evidence>